<feature type="compositionally biased region" description="Basic and acidic residues" evidence="1">
    <location>
        <begin position="204"/>
        <end position="216"/>
    </location>
</feature>
<feature type="compositionally biased region" description="Polar residues" evidence="1">
    <location>
        <begin position="103"/>
        <end position="113"/>
    </location>
</feature>
<proteinExistence type="predicted"/>
<accession>A0AAD9Y0A7</accession>
<name>A0AAD9Y0A7_COLKA</name>
<dbReference type="Proteomes" id="UP001281614">
    <property type="component" value="Unassembled WGS sequence"/>
</dbReference>
<keyword evidence="3" id="KW-1185">Reference proteome</keyword>
<dbReference type="EMBL" id="VYYT01000665">
    <property type="protein sequence ID" value="KAK2730557.1"/>
    <property type="molecule type" value="Genomic_DNA"/>
</dbReference>
<sequence length="281" mass="30537">MGTTRDRRGGGDWTPTRTPASVLADVEAQGQDTPHTGHTACKGNQRALPSFDPLRPRQGEGKTRRDWFRVDKLGQQHQLASHWATTSTVATTSQCRHEERSEQASVEPQSRDGSGSLIHSGDHPNLHTVLAARLAVQCWRALAGLPLSLKNLTPAFWQSAACDFSIRKTIFHAPSVAQHTSPTPPPLRSKARQSKAKTAKQRRARAETRDPGRITDDPTDAAAQHTLRWTAQARASNRRATVPPHVIRTVSYPACASRCRAACLAVQDGALCGIGFANAVC</sequence>
<organism evidence="2 3">
    <name type="scientific">Colletotrichum kahawae</name>
    <name type="common">Coffee berry disease fungus</name>
    <dbReference type="NCBI Taxonomy" id="34407"/>
    <lineage>
        <taxon>Eukaryota</taxon>
        <taxon>Fungi</taxon>
        <taxon>Dikarya</taxon>
        <taxon>Ascomycota</taxon>
        <taxon>Pezizomycotina</taxon>
        <taxon>Sordariomycetes</taxon>
        <taxon>Hypocreomycetidae</taxon>
        <taxon>Glomerellales</taxon>
        <taxon>Glomerellaceae</taxon>
        <taxon>Colletotrichum</taxon>
        <taxon>Colletotrichum gloeosporioides species complex</taxon>
    </lineage>
</organism>
<evidence type="ECO:0000256" key="1">
    <source>
        <dbReference type="SAM" id="MobiDB-lite"/>
    </source>
</evidence>
<comment type="caution">
    <text evidence="2">The sequence shown here is derived from an EMBL/GenBank/DDBJ whole genome shotgun (WGS) entry which is preliminary data.</text>
</comment>
<gene>
    <name evidence="2" type="ORF">CKAH01_02385</name>
</gene>
<reference evidence="2" key="1">
    <citation type="submission" date="2023-02" db="EMBL/GenBank/DDBJ databases">
        <title>Colletotrichum kahawae CIFC_Que2 genome sequencing and assembly.</title>
        <authorList>
            <person name="Baroncelli R."/>
        </authorList>
    </citation>
    <scope>NUCLEOTIDE SEQUENCE</scope>
    <source>
        <strain evidence="2">CIFC_Que2</strain>
    </source>
</reference>
<feature type="region of interest" description="Disordered" evidence="1">
    <location>
        <begin position="175"/>
        <end position="219"/>
    </location>
</feature>
<dbReference type="AlphaFoldDB" id="A0AAD9Y0A7"/>
<feature type="compositionally biased region" description="Basic and acidic residues" evidence="1">
    <location>
        <begin position="1"/>
        <end position="10"/>
    </location>
</feature>
<feature type="compositionally biased region" description="Basic and acidic residues" evidence="1">
    <location>
        <begin position="54"/>
        <end position="65"/>
    </location>
</feature>
<feature type="region of interest" description="Disordered" evidence="1">
    <location>
        <begin position="90"/>
        <end position="120"/>
    </location>
</feature>
<evidence type="ECO:0000313" key="2">
    <source>
        <dbReference type="EMBL" id="KAK2730557.1"/>
    </source>
</evidence>
<feature type="region of interest" description="Disordered" evidence="1">
    <location>
        <begin position="1"/>
        <end position="65"/>
    </location>
</feature>
<protein>
    <submittedName>
        <fullName evidence="2">Uncharacterized protein</fullName>
    </submittedName>
</protein>
<evidence type="ECO:0000313" key="3">
    <source>
        <dbReference type="Proteomes" id="UP001281614"/>
    </source>
</evidence>
<feature type="compositionally biased region" description="Basic residues" evidence="1">
    <location>
        <begin position="189"/>
        <end position="203"/>
    </location>
</feature>